<reference evidence="1" key="2">
    <citation type="journal article" date="2015" name="Fish Shellfish Immunol.">
        <title>Early steps in the European eel (Anguilla anguilla)-Vibrio vulnificus interaction in the gills: Role of the RtxA13 toxin.</title>
        <authorList>
            <person name="Callol A."/>
            <person name="Pajuelo D."/>
            <person name="Ebbesson L."/>
            <person name="Teles M."/>
            <person name="MacKenzie S."/>
            <person name="Amaro C."/>
        </authorList>
    </citation>
    <scope>NUCLEOTIDE SEQUENCE</scope>
</reference>
<sequence length="26" mass="2691">MSLPATRQGHGLILMTCGLAFASPFA</sequence>
<evidence type="ECO:0000313" key="1">
    <source>
        <dbReference type="EMBL" id="JAH57263.1"/>
    </source>
</evidence>
<protein>
    <submittedName>
        <fullName evidence="1">Uncharacterized protein</fullName>
    </submittedName>
</protein>
<dbReference type="EMBL" id="GBXM01051314">
    <property type="protein sequence ID" value="JAH57263.1"/>
    <property type="molecule type" value="Transcribed_RNA"/>
</dbReference>
<proteinExistence type="predicted"/>
<dbReference type="AlphaFoldDB" id="A0A0E9TX15"/>
<organism evidence="1">
    <name type="scientific">Anguilla anguilla</name>
    <name type="common">European freshwater eel</name>
    <name type="synonym">Muraena anguilla</name>
    <dbReference type="NCBI Taxonomy" id="7936"/>
    <lineage>
        <taxon>Eukaryota</taxon>
        <taxon>Metazoa</taxon>
        <taxon>Chordata</taxon>
        <taxon>Craniata</taxon>
        <taxon>Vertebrata</taxon>
        <taxon>Euteleostomi</taxon>
        <taxon>Actinopterygii</taxon>
        <taxon>Neopterygii</taxon>
        <taxon>Teleostei</taxon>
        <taxon>Anguilliformes</taxon>
        <taxon>Anguillidae</taxon>
        <taxon>Anguilla</taxon>
    </lineage>
</organism>
<name>A0A0E9TX15_ANGAN</name>
<reference evidence="1" key="1">
    <citation type="submission" date="2014-11" db="EMBL/GenBank/DDBJ databases">
        <authorList>
            <person name="Amaro Gonzalez C."/>
        </authorList>
    </citation>
    <scope>NUCLEOTIDE SEQUENCE</scope>
</reference>
<accession>A0A0E9TX15</accession>